<evidence type="ECO:0000313" key="2">
    <source>
        <dbReference type="Proteomes" id="UP000693946"/>
    </source>
</evidence>
<name>A0AAV6T1D5_SOLSE</name>
<dbReference type="EMBL" id="JAGKHQ010000002">
    <property type="protein sequence ID" value="KAG7523142.1"/>
    <property type="molecule type" value="Genomic_DNA"/>
</dbReference>
<dbReference type="Proteomes" id="UP000693946">
    <property type="component" value="Linkage Group LG10"/>
</dbReference>
<comment type="caution">
    <text evidence="1">The sequence shown here is derived from an EMBL/GenBank/DDBJ whole genome shotgun (WGS) entry which is preliminary data.</text>
</comment>
<dbReference type="AlphaFoldDB" id="A0AAV6T1D5"/>
<evidence type="ECO:0000313" key="1">
    <source>
        <dbReference type="EMBL" id="KAG7523142.1"/>
    </source>
</evidence>
<reference evidence="1 2" key="1">
    <citation type="journal article" date="2021" name="Sci. Rep.">
        <title>Chromosome anchoring in Senegalese sole (Solea senegalensis) reveals sex-associated markers and genome rearrangements in flatfish.</title>
        <authorList>
            <person name="Guerrero-Cozar I."/>
            <person name="Gomez-Garrido J."/>
            <person name="Berbel C."/>
            <person name="Martinez-Blanch J.F."/>
            <person name="Alioto T."/>
            <person name="Claros M.G."/>
            <person name="Gagnaire P.A."/>
            <person name="Manchado M."/>
        </authorList>
    </citation>
    <scope>NUCLEOTIDE SEQUENCE [LARGE SCALE GENOMIC DNA]</scope>
    <source>
        <strain evidence="1">Sse05_10M</strain>
    </source>
</reference>
<accession>A0AAV6T1D5</accession>
<sequence length="106" mass="11873">MECSHLEWVGPERRLRKPNPPLGHSCLFTPHPLQVSSHLLQALKERRSASAHSQGRVETRADREWGLDLFKAKTPVSCPQKTGLRVTGQAEVDETVGSFPVIRSSY</sequence>
<proteinExistence type="predicted"/>
<organism evidence="1 2">
    <name type="scientific">Solea senegalensis</name>
    <name type="common">Senegalese sole</name>
    <dbReference type="NCBI Taxonomy" id="28829"/>
    <lineage>
        <taxon>Eukaryota</taxon>
        <taxon>Metazoa</taxon>
        <taxon>Chordata</taxon>
        <taxon>Craniata</taxon>
        <taxon>Vertebrata</taxon>
        <taxon>Euteleostomi</taxon>
        <taxon>Actinopterygii</taxon>
        <taxon>Neopterygii</taxon>
        <taxon>Teleostei</taxon>
        <taxon>Neoteleostei</taxon>
        <taxon>Acanthomorphata</taxon>
        <taxon>Carangaria</taxon>
        <taxon>Pleuronectiformes</taxon>
        <taxon>Pleuronectoidei</taxon>
        <taxon>Soleidae</taxon>
        <taxon>Solea</taxon>
    </lineage>
</organism>
<keyword evidence="2" id="KW-1185">Reference proteome</keyword>
<protein>
    <submittedName>
        <fullName evidence="1">Uncharacterized protein</fullName>
    </submittedName>
</protein>
<gene>
    <name evidence="1" type="ORF">JOB18_040330</name>
</gene>